<evidence type="ECO:0000313" key="10">
    <source>
        <dbReference type="EMBL" id="GAA4743693.1"/>
    </source>
</evidence>
<evidence type="ECO:0000256" key="5">
    <source>
        <dbReference type="ARBA" id="ARBA00023002"/>
    </source>
</evidence>
<dbReference type="InterPro" id="IPR017927">
    <property type="entry name" value="FAD-bd_FR_type"/>
</dbReference>
<dbReference type="InterPro" id="IPR036010">
    <property type="entry name" value="2Fe-2S_ferredoxin-like_sf"/>
</dbReference>
<keyword evidence="2" id="KW-0285">Flavoprotein</keyword>
<comment type="caution">
    <text evidence="10">The sequence shown here is derived from an EMBL/GenBank/DDBJ whole genome shotgun (WGS) entry which is preliminary data.</text>
</comment>
<dbReference type="InterPro" id="IPR039261">
    <property type="entry name" value="FNR_nucleotide-bd"/>
</dbReference>
<dbReference type="Gene3D" id="2.40.30.10">
    <property type="entry name" value="Translation factors"/>
    <property type="match status" value="1"/>
</dbReference>
<name>A0ABP8Z1E7_9ACTN</name>
<dbReference type="SUPFAM" id="SSF52343">
    <property type="entry name" value="Ferredoxin reductase-like, C-terminal NADP-linked domain"/>
    <property type="match status" value="1"/>
</dbReference>
<dbReference type="InterPro" id="IPR012675">
    <property type="entry name" value="Beta-grasp_dom_sf"/>
</dbReference>
<keyword evidence="5" id="KW-0560">Oxidoreductase</keyword>
<organism evidence="10 11">
    <name type="scientific">Nocardioides endophyticus</name>
    <dbReference type="NCBI Taxonomy" id="1353775"/>
    <lineage>
        <taxon>Bacteria</taxon>
        <taxon>Bacillati</taxon>
        <taxon>Actinomycetota</taxon>
        <taxon>Actinomycetes</taxon>
        <taxon>Propionibacteriales</taxon>
        <taxon>Nocardioidaceae</taxon>
        <taxon>Nocardioides</taxon>
    </lineage>
</organism>
<protein>
    <submittedName>
        <fullName evidence="10">PDR/VanB family oxidoreductase</fullName>
    </submittedName>
</protein>
<sequence>MVVDVVADASNESVRTLVVSRKQALTADVTLLDLRDPEGAALPAWEPGAHVDLVLPDDMVRQYSLCSDPGDAHVWQVGVLREPAGRGGSIHIHDVLAEGDTLEVRGPRNNFPLEPAESYLFIGGGIGITPLIPMIDAAISQGTPWELVYGGRSRDTMCFVDQLESYGDQVAIRPQDVHGLLDLPGMLGEARVGTAVYCCGPEPLLQAVEAACASWPAGALHLERFSAKELEEPVRSDSFEIELTVSDVVLTVPPDRSIMQVMEDNGIPVVASCMEGTCGSCETVVLGGTPDHRDSILSPAEQEASETMMVCVSRSVSPRLTLEI</sequence>
<evidence type="ECO:0000256" key="7">
    <source>
        <dbReference type="ARBA" id="ARBA00023014"/>
    </source>
</evidence>
<dbReference type="PROSITE" id="PS51384">
    <property type="entry name" value="FAD_FR"/>
    <property type="match status" value="1"/>
</dbReference>
<dbReference type="EMBL" id="BAABKN010000019">
    <property type="protein sequence ID" value="GAA4743693.1"/>
    <property type="molecule type" value="Genomic_DNA"/>
</dbReference>
<dbReference type="Gene3D" id="3.10.20.30">
    <property type="match status" value="1"/>
</dbReference>
<feature type="domain" description="2Fe-2S ferredoxin-type" evidence="8">
    <location>
        <begin position="239"/>
        <end position="324"/>
    </location>
</feature>
<dbReference type="PROSITE" id="PS00197">
    <property type="entry name" value="2FE2S_FER_1"/>
    <property type="match status" value="1"/>
</dbReference>
<keyword evidence="7" id="KW-0411">Iron-sulfur</keyword>
<evidence type="ECO:0000256" key="1">
    <source>
        <dbReference type="ARBA" id="ARBA00001974"/>
    </source>
</evidence>
<dbReference type="Proteomes" id="UP001499882">
    <property type="component" value="Unassembled WGS sequence"/>
</dbReference>
<evidence type="ECO:0000256" key="4">
    <source>
        <dbReference type="ARBA" id="ARBA00022723"/>
    </source>
</evidence>
<dbReference type="InterPro" id="IPR017938">
    <property type="entry name" value="Riboflavin_synthase-like_b-brl"/>
</dbReference>
<evidence type="ECO:0000256" key="3">
    <source>
        <dbReference type="ARBA" id="ARBA00022714"/>
    </source>
</evidence>
<dbReference type="PROSITE" id="PS51085">
    <property type="entry name" value="2FE2S_FER_2"/>
    <property type="match status" value="1"/>
</dbReference>
<dbReference type="SUPFAM" id="SSF63380">
    <property type="entry name" value="Riboflavin synthase domain-like"/>
    <property type="match status" value="1"/>
</dbReference>
<dbReference type="InterPro" id="IPR001041">
    <property type="entry name" value="2Fe-2S_ferredoxin-type"/>
</dbReference>
<evidence type="ECO:0000259" key="9">
    <source>
        <dbReference type="PROSITE" id="PS51384"/>
    </source>
</evidence>
<dbReference type="InterPro" id="IPR050415">
    <property type="entry name" value="MRET"/>
</dbReference>
<feature type="domain" description="FAD-binding FR-type" evidence="9">
    <location>
        <begin position="12"/>
        <end position="114"/>
    </location>
</feature>
<dbReference type="PANTHER" id="PTHR47354">
    <property type="entry name" value="NADH OXIDOREDUCTASE HCR"/>
    <property type="match status" value="1"/>
</dbReference>
<keyword evidence="11" id="KW-1185">Reference proteome</keyword>
<dbReference type="Gene3D" id="3.40.50.80">
    <property type="entry name" value="Nucleotide-binding domain of ferredoxin-NADP reductase (FNR) module"/>
    <property type="match status" value="1"/>
</dbReference>
<comment type="cofactor">
    <cofactor evidence="1">
        <name>FAD</name>
        <dbReference type="ChEBI" id="CHEBI:57692"/>
    </cofactor>
</comment>
<reference evidence="11" key="1">
    <citation type="journal article" date="2019" name="Int. J. Syst. Evol. Microbiol.">
        <title>The Global Catalogue of Microorganisms (GCM) 10K type strain sequencing project: providing services to taxonomists for standard genome sequencing and annotation.</title>
        <authorList>
            <consortium name="The Broad Institute Genomics Platform"/>
            <consortium name="The Broad Institute Genome Sequencing Center for Infectious Disease"/>
            <person name="Wu L."/>
            <person name="Ma J."/>
        </authorList>
    </citation>
    <scope>NUCLEOTIDE SEQUENCE [LARGE SCALE GENOMIC DNA]</scope>
    <source>
        <strain evidence="11">JCM 18532</strain>
    </source>
</reference>
<proteinExistence type="predicted"/>
<dbReference type="CDD" id="cd06185">
    <property type="entry name" value="PDR_like"/>
    <property type="match status" value="1"/>
</dbReference>
<evidence type="ECO:0000313" key="11">
    <source>
        <dbReference type="Proteomes" id="UP001499882"/>
    </source>
</evidence>
<evidence type="ECO:0000259" key="8">
    <source>
        <dbReference type="PROSITE" id="PS51085"/>
    </source>
</evidence>
<gene>
    <name evidence="10" type="ORF">GCM10023350_30530</name>
</gene>
<dbReference type="CDD" id="cd00207">
    <property type="entry name" value="fer2"/>
    <property type="match status" value="1"/>
</dbReference>
<dbReference type="PRINTS" id="PR00409">
    <property type="entry name" value="PHDIOXRDTASE"/>
</dbReference>
<dbReference type="PANTHER" id="PTHR47354:SF1">
    <property type="entry name" value="CARNITINE MONOOXYGENASE REDUCTASE SUBUNIT"/>
    <property type="match status" value="1"/>
</dbReference>
<keyword evidence="3" id="KW-0001">2Fe-2S</keyword>
<dbReference type="InterPro" id="IPR006058">
    <property type="entry name" value="2Fe2S_fd_BS"/>
</dbReference>
<evidence type="ECO:0000256" key="6">
    <source>
        <dbReference type="ARBA" id="ARBA00023004"/>
    </source>
</evidence>
<dbReference type="SUPFAM" id="SSF54292">
    <property type="entry name" value="2Fe-2S ferredoxin-like"/>
    <property type="match status" value="1"/>
</dbReference>
<dbReference type="Pfam" id="PF00111">
    <property type="entry name" value="Fer2"/>
    <property type="match status" value="1"/>
</dbReference>
<evidence type="ECO:0000256" key="2">
    <source>
        <dbReference type="ARBA" id="ARBA00022630"/>
    </source>
</evidence>
<accession>A0ABP8Z1E7</accession>
<keyword evidence="4" id="KW-0479">Metal-binding</keyword>
<keyword evidence="6" id="KW-0408">Iron</keyword>